<name>B0EUU2_ENTDS</name>
<feature type="transmembrane region" description="Helical" evidence="3">
    <location>
        <begin position="140"/>
        <end position="158"/>
    </location>
</feature>
<dbReference type="GO" id="GO:0034663">
    <property type="term" value="C:endoplasmic reticulum chaperone complex"/>
    <property type="evidence" value="ECO:0007669"/>
    <property type="project" value="TreeGrafter"/>
</dbReference>
<dbReference type="InterPro" id="IPR018181">
    <property type="entry name" value="Heat_shock_70_CS"/>
</dbReference>
<dbReference type="Pfam" id="PF00012">
    <property type="entry name" value="HSP70"/>
    <property type="match status" value="1"/>
</dbReference>
<dbReference type="PROSITE" id="PS00297">
    <property type="entry name" value="HSP70_1"/>
    <property type="match status" value="1"/>
</dbReference>
<sequence length="187" mass="21308">MFISQPTRSTCIGIDLGTTNSCMCVFDKTTPRILENAEGKRTTPSCVSFTPTGILVGEPAKRMEALHPTTTISGIKRMIGCQYKNDKQERRPYKIVKGRNGEGWIHINGKTYSPTEISSIILKKLKKGAEAKLGKRVDEAFYLLSFYSLISLFPFLLFHFVIFILFYLFFFLFSFDIILLFCMLNCL</sequence>
<keyword evidence="5" id="KW-1185">Reference proteome</keyword>
<dbReference type="GO" id="GO:0030968">
    <property type="term" value="P:endoplasmic reticulum unfolded protein response"/>
    <property type="evidence" value="ECO:0007669"/>
    <property type="project" value="TreeGrafter"/>
</dbReference>
<protein>
    <submittedName>
        <fullName evidence="4">Heat shock protein, putative</fullName>
        <ecNumber evidence="4">1.3.1.74</ecNumber>
    </submittedName>
</protein>
<dbReference type="GO" id="GO:0005524">
    <property type="term" value="F:ATP binding"/>
    <property type="evidence" value="ECO:0007669"/>
    <property type="project" value="UniProtKB-KW"/>
</dbReference>
<keyword evidence="4" id="KW-0346">Stress response</keyword>
<accession>B0EUU2</accession>
<dbReference type="PANTHER" id="PTHR45639:SF34">
    <property type="entry name" value="CHAPERONE PROTEIN DNAK"/>
    <property type="match status" value="1"/>
</dbReference>
<dbReference type="eggNOG" id="KOG0102">
    <property type="taxonomic scope" value="Eukaryota"/>
</dbReference>
<dbReference type="Proteomes" id="UP000008076">
    <property type="component" value="Unassembled WGS sequence"/>
</dbReference>
<dbReference type="GO" id="GO:0140662">
    <property type="term" value="F:ATP-dependent protein folding chaperone"/>
    <property type="evidence" value="ECO:0007669"/>
    <property type="project" value="InterPro"/>
</dbReference>
<keyword evidence="1" id="KW-0547">Nucleotide-binding</keyword>
<organism evidence="5">
    <name type="scientific">Entamoeba dispar (strain ATCC PRA-260 / SAW760)</name>
    <dbReference type="NCBI Taxonomy" id="370354"/>
    <lineage>
        <taxon>Eukaryota</taxon>
        <taxon>Amoebozoa</taxon>
        <taxon>Evosea</taxon>
        <taxon>Archamoebae</taxon>
        <taxon>Mastigamoebida</taxon>
        <taxon>Entamoebidae</taxon>
        <taxon>Entamoeba</taxon>
    </lineage>
</organism>
<evidence type="ECO:0000256" key="3">
    <source>
        <dbReference type="SAM" id="Phobius"/>
    </source>
</evidence>
<proteinExistence type="predicted"/>
<keyword evidence="3" id="KW-0472">Membrane</keyword>
<dbReference type="VEuPathDB" id="AmoebaDB:EDI_000220"/>
<evidence type="ECO:0000256" key="1">
    <source>
        <dbReference type="ARBA" id="ARBA00022741"/>
    </source>
</evidence>
<dbReference type="AlphaFoldDB" id="B0EUU2"/>
<evidence type="ECO:0000256" key="2">
    <source>
        <dbReference type="ARBA" id="ARBA00022840"/>
    </source>
</evidence>
<dbReference type="GO" id="GO:0032440">
    <property type="term" value="F:2-alkenal reductase [NAD(P)H] activity"/>
    <property type="evidence" value="ECO:0007669"/>
    <property type="project" value="UniProtKB-EC"/>
</dbReference>
<gene>
    <name evidence="4" type="ORF">EDI_000220</name>
</gene>
<keyword evidence="3" id="KW-1133">Transmembrane helix</keyword>
<keyword evidence="4" id="KW-0560">Oxidoreductase</keyword>
<dbReference type="SUPFAM" id="SSF53067">
    <property type="entry name" value="Actin-like ATPase domain"/>
    <property type="match status" value="1"/>
</dbReference>
<keyword evidence="2" id="KW-0067">ATP-binding</keyword>
<dbReference type="KEGG" id="edi:EDI_000220"/>
<dbReference type="InterPro" id="IPR043129">
    <property type="entry name" value="ATPase_NBD"/>
</dbReference>
<dbReference type="Gene3D" id="3.30.420.40">
    <property type="match status" value="1"/>
</dbReference>
<feature type="transmembrane region" description="Helical" evidence="3">
    <location>
        <begin position="164"/>
        <end position="184"/>
    </location>
</feature>
<dbReference type="EC" id="1.3.1.74" evidence="4"/>
<evidence type="ECO:0000313" key="5">
    <source>
        <dbReference type="Proteomes" id="UP000008076"/>
    </source>
</evidence>
<dbReference type="PRINTS" id="PR00301">
    <property type="entry name" value="HEATSHOCK70"/>
</dbReference>
<dbReference type="RefSeq" id="XP_001741824.1">
    <property type="nucleotide sequence ID" value="XM_001741772.1"/>
</dbReference>
<dbReference type="PANTHER" id="PTHR45639">
    <property type="entry name" value="HSC70CB, ISOFORM G-RELATED"/>
    <property type="match status" value="1"/>
</dbReference>
<dbReference type="GeneID" id="5886761"/>
<dbReference type="InterPro" id="IPR013126">
    <property type="entry name" value="Hsp_70_fam"/>
</dbReference>
<dbReference type="OrthoDB" id="2401965at2759"/>
<reference evidence="5" key="1">
    <citation type="submission" date="2007-12" db="EMBL/GenBank/DDBJ databases">
        <title>Annotation of Entamoeba dispar SAW760.</title>
        <authorList>
            <person name="Lorenzi H."/>
            <person name="Inman J."/>
            <person name="Schobel S."/>
            <person name="Amedeo P."/>
            <person name="Caler E."/>
        </authorList>
    </citation>
    <scope>NUCLEOTIDE SEQUENCE [LARGE SCALE GENOMIC DNA]</scope>
    <source>
        <strain evidence="5">ATCC PRA-260 / SAW760</strain>
    </source>
</reference>
<evidence type="ECO:0000313" key="4">
    <source>
        <dbReference type="EMBL" id="EDR21704.1"/>
    </source>
</evidence>
<dbReference type="EMBL" id="DS550967">
    <property type="protein sequence ID" value="EDR21704.1"/>
    <property type="molecule type" value="Genomic_DNA"/>
</dbReference>
<keyword evidence="3" id="KW-0812">Transmembrane</keyword>